<evidence type="ECO:0000256" key="1">
    <source>
        <dbReference type="PROSITE-ProRule" id="PRU00047"/>
    </source>
</evidence>
<gene>
    <name evidence="3" type="ORF">OUZ56_011907</name>
</gene>
<keyword evidence="1" id="KW-0862">Zinc</keyword>
<dbReference type="Gene3D" id="4.10.60.10">
    <property type="entry name" value="Zinc finger, CCHC-type"/>
    <property type="match status" value="1"/>
</dbReference>
<evidence type="ECO:0000259" key="2">
    <source>
        <dbReference type="PROSITE" id="PS50158"/>
    </source>
</evidence>
<dbReference type="InterPro" id="IPR036875">
    <property type="entry name" value="Znf_CCHC_sf"/>
</dbReference>
<accession>A0ABQ9Z1H9</accession>
<dbReference type="PROSITE" id="PS50158">
    <property type="entry name" value="ZF_CCHC"/>
    <property type="match status" value="1"/>
</dbReference>
<keyword evidence="1" id="KW-0479">Metal-binding</keyword>
<dbReference type="Pfam" id="PF00098">
    <property type="entry name" value="zf-CCHC"/>
    <property type="match status" value="1"/>
</dbReference>
<dbReference type="EMBL" id="JAOYFB010000002">
    <property type="protein sequence ID" value="KAK4006749.1"/>
    <property type="molecule type" value="Genomic_DNA"/>
</dbReference>
<dbReference type="SUPFAM" id="SSF57756">
    <property type="entry name" value="Retrovirus zinc finger-like domains"/>
    <property type="match status" value="1"/>
</dbReference>
<keyword evidence="1" id="KW-0863">Zinc-finger</keyword>
<comment type="caution">
    <text evidence="3">The sequence shown here is derived from an EMBL/GenBank/DDBJ whole genome shotgun (WGS) entry which is preliminary data.</text>
</comment>
<evidence type="ECO:0000313" key="4">
    <source>
        <dbReference type="Proteomes" id="UP001234178"/>
    </source>
</evidence>
<dbReference type="InterPro" id="IPR001878">
    <property type="entry name" value="Znf_CCHC"/>
</dbReference>
<evidence type="ECO:0000313" key="3">
    <source>
        <dbReference type="EMBL" id="KAK4006749.1"/>
    </source>
</evidence>
<dbReference type="Proteomes" id="UP001234178">
    <property type="component" value="Unassembled WGS sequence"/>
</dbReference>
<reference evidence="3 4" key="1">
    <citation type="journal article" date="2023" name="Nucleic Acids Res.">
        <title>The hologenome of Daphnia magna reveals possible DNA methylation and microbiome-mediated evolution of the host genome.</title>
        <authorList>
            <person name="Chaturvedi A."/>
            <person name="Li X."/>
            <person name="Dhandapani V."/>
            <person name="Marshall H."/>
            <person name="Kissane S."/>
            <person name="Cuenca-Cambronero M."/>
            <person name="Asole G."/>
            <person name="Calvet F."/>
            <person name="Ruiz-Romero M."/>
            <person name="Marangio P."/>
            <person name="Guigo R."/>
            <person name="Rago D."/>
            <person name="Mirbahai L."/>
            <person name="Eastwood N."/>
            <person name="Colbourne J.K."/>
            <person name="Zhou J."/>
            <person name="Mallon E."/>
            <person name="Orsini L."/>
        </authorList>
    </citation>
    <scope>NUCLEOTIDE SEQUENCE [LARGE SCALE GENOMIC DNA]</scope>
    <source>
        <strain evidence="3">LRV0_1</strain>
    </source>
</reference>
<proteinExistence type="predicted"/>
<keyword evidence="4" id="KW-1185">Reference proteome</keyword>
<organism evidence="3 4">
    <name type="scientific">Daphnia magna</name>
    <dbReference type="NCBI Taxonomy" id="35525"/>
    <lineage>
        <taxon>Eukaryota</taxon>
        <taxon>Metazoa</taxon>
        <taxon>Ecdysozoa</taxon>
        <taxon>Arthropoda</taxon>
        <taxon>Crustacea</taxon>
        <taxon>Branchiopoda</taxon>
        <taxon>Diplostraca</taxon>
        <taxon>Cladocera</taxon>
        <taxon>Anomopoda</taxon>
        <taxon>Daphniidae</taxon>
        <taxon>Daphnia</taxon>
    </lineage>
</organism>
<name>A0ABQ9Z1H9_9CRUS</name>
<sequence>MVADTNKYALRMENENEEIHKREFVNAVNDHSGPSEIQKLQVMIQEQNEKICALTMKKTDNPGFDLPTEIRQLSHNVARLMEQFNDYEQPPNNLFRHGQESQSYDRPFQKYDRPPTTATCHFCGIKGHLMKDCPLDISVEDCNITRKLKKGEDRQMSFVDGKGTLNTEPPTSGTWFSTVSPSVINCALEDITLIRQGDDNIKDTPLGKANLILTSVGETGASWLTGQ</sequence>
<protein>
    <recommendedName>
        <fullName evidence="2">CCHC-type domain-containing protein</fullName>
    </recommendedName>
</protein>
<feature type="domain" description="CCHC-type" evidence="2">
    <location>
        <begin position="120"/>
        <end position="134"/>
    </location>
</feature>